<dbReference type="SMART" id="SM00369">
    <property type="entry name" value="LRR_TYP"/>
    <property type="match status" value="2"/>
</dbReference>
<evidence type="ECO:0000256" key="2">
    <source>
        <dbReference type="ARBA" id="ARBA00022614"/>
    </source>
</evidence>
<evidence type="ECO:0000313" key="10">
    <source>
        <dbReference type="EMBL" id="KAK8976811.1"/>
    </source>
</evidence>
<evidence type="ECO:0000259" key="9">
    <source>
        <dbReference type="Pfam" id="PF23559"/>
    </source>
</evidence>
<dbReference type="Gene3D" id="1.10.8.430">
    <property type="entry name" value="Helical domain of apoptotic protease-activating factors"/>
    <property type="match status" value="1"/>
</dbReference>
<dbReference type="SUPFAM" id="SSF52058">
    <property type="entry name" value="L domain-like"/>
    <property type="match status" value="1"/>
</dbReference>
<feature type="domain" description="Disease resistance protein At4g27190-like leucine-rich repeats" evidence="8">
    <location>
        <begin position="728"/>
        <end position="850"/>
    </location>
</feature>
<dbReference type="InterPro" id="IPR042197">
    <property type="entry name" value="Apaf_helical"/>
</dbReference>
<dbReference type="InterPro" id="IPR057135">
    <property type="entry name" value="At4g27190-like_LRR"/>
</dbReference>
<keyword evidence="4" id="KW-0547">Nucleotide-binding</keyword>
<dbReference type="InterPro" id="IPR001611">
    <property type="entry name" value="Leu-rich_rpt"/>
</dbReference>
<proteinExistence type="inferred from homology"/>
<dbReference type="InterPro" id="IPR027417">
    <property type="entry name" value="P-loop_NTPase"/>
</dbReference>
<accession>A0ABR2NKW0</accession>
<dbReference type="PROSITE" id="PS51450">
    <property type="entry name" value="LRR"/>
    <property type="match status" value="2"/>
</dbReference>
<dbReference type="PRINTS" id="PR00364">
    <property type="entry name" value="DISEASERSIST"/>
</dbReference>
<evidence type="ECO:0000313" key="11">
    <source>
        <dbReference type="Proteomes" id="UP001396334"/>
    </source>
</evidence>
<evidence type="ECO:0000256" key="1">
    <source>
        <dbReference type="ARBA" id="ARBA00008894"/>
    </source>
</evidence>
<keyword evidence="6" id="KW-0067">ATP-binding</keyword>
<dbReference type="InterPro" id="IPR036388">
    <property type="entry name" value="WH-like_DNA-bd_sf"/>
</dbReference>
<gene>
    <name evidence="10" type="ORF">V6N11_047581</name>
</gene>
<dbReference type="Pfam" id="PF23559">
    <property type="entry name" value="WHD_DRP"/>
    <property type="match status" value="1"/>
</dbReference>
<feature type="domain" description="Disease resistance protein winged helix" evidence="9">
    <location>
        <begin position="412"/>
        <end position="477"/>
    </location>
</feature>
<dbReference type="Pfam" id="PF23247">
    <property type="entry name" value="LRR_RPS2"/>
    <property type="match status" value="1"/>
</dbReference>
<dbReference type="SUPFAM" id="SSF52540">
    <property type="entry name" value="P-loop containing nucleoside triphosphate hydrolases"/>
    <property type="match status" value="1"/>
</dbReference>
<dbReference type="InterPro" id="IPR003591">
    <property type="entry name" value="Leu-rich_rpt_typical-subtyp"/>
</dbReference>
<dbReference type="Pfam" id="PF00931">
    <property type="entry name" value="NB-ARC"/>
    <property type="match status" value="1"/>
</dbReference>
<dbReference type="InterPro" id="IPR058922">
    <property type="entry name" value="WHD_DRP"/>
</dbReference>
<reference evidence="10 11" key="1">
    <citation type="journal article" date="2024" name="G3 (Bethesda)">
        <title>Genome assembly of Hibiscus sabdariffa L. provides insights into metabolisms of medicinal natural products.</title>
        <authorList>
            <person name="Kim T."/>
        </authorList>
    </citation>
    <scope>NUCLEOTIDE SEQUENCE [LARGE SCALE GENOMIC DNA]</scope>
    <source>
        <strain evidence="10">TK-2024</strain>
        <tissue evidence="10">Old leaves</tissue>
    </source>
</reference>
<dbReference type="InterPro" id="IPR032675">
    <property type="entry name" value="LRR_dom_sf"/>
</dbReference>
<evidence type="ECO:0000256" key="5">
    <source>
        <dbReference type="ARBA" id="ARBA00022821"/>
    </source>
</evidence>
<evidence type="ECO:0008006" key="12">
    <source>
        <dbReference type="Google" id="ProtNLM"/>
    </source>
</evidence>
<dbReference type="Gene3D" id="1.10.10.10">
    <property type="entry name" value="Winged helix-like DNA-binding domain superfamily/Winged helix DNA-binding domain"/>
    <property type="match status" value="1"/>
</dbReference>
<keyword evidence="11" id="KW-1185">Reference proteome</keyword>
<comment type="caution">
    <text evidence="10">The sequence shown here is derived from an EMBL/GenBank/DDBJ whole genome shotgun (WGS) entry which is preliminary data.</text>
</comment>
<evidence type="ECO:0000256" key="3">
    <source>
        <dbReference type="ARBA" id="ARBA00022737"/>
    </source>
</evidence>
<dbReference type="EMBL" id="JBBPBN010000126">
    <property type="protein sequence ID" value="KAK8976811.1"/>
    <property type="molecule type" value="Genomic_DNA"/>
</dbReference>
<dbReference type="PANTHER" id="PTHR33463">
    <property type="entry name" value="NB-ARC DOMAIN-CONTAINING PROTEIN-RELATED"/>
    <property type="match status" value="1"/>
</dbReference>
<dbReference type="PANTHER" id="PTHR33463:SF220">
    <property type="entry name" value="NB-ARC DOMAIN-CONTAINING PROTEIN"/>
    <property type="match status" value="1"/>
</dbReference>
<dbReference type="InterPro" id="IPR050905">
    <property type="entry name" value="Plant_NBS-LRR"/>
</dbReference>
<protein>
    <recommendedName>
        <fullName evidence="12">NB-ARC domain-containing protein</fullName>
    </recommendedName>
</protein>
<comment type="similarity">
    <text evidence="1">Belongs to the disease resistance NB-LRR family.</text>
</comment>
<keyword evidence="2" id="KW-0433">Leucine-rich repeat</keyword>
<organism evidence="10 11">
    <name type="scientific">Hibiscus sabdariffa</name>
    <name type="common">roselle</name>
    <dbReference type="NCBI Taxonomy" id="183260"/>
    <lineage>
        <taxon>Eukaryota</taxon>
        <taxon>Viridiplantae</taxon>
        <taxon>Streptophyta</taxon>
        <taxon>Embryophyta</taxon>
        <taxon>Tracheophyta</taxon>
        <taxon>Spermatophyta</taxon>
        <taxon>Magnoliopsida</taxon>
        <taxon>eudicotyledons</taxon>
        <taxon>Gunneridae</taxon>
        <taxon>Pentapetalae</taxon>
        <taxon>rosids</taxon>
        <taxon>malvids</taxon>
        <taxon>Malvales</taxon>
        <taxon>Malvaceae</taxon>
        <taxon>Malvoideae</taxon>
        <taxon>Hibiscus</taxon>
    </lineage>
</organism>
<keyword evidence="3" id="KW-0677">Repeat</keyword>
<name>A0ABR2NKW0_9ROSI</name>
<dbReference type="Proteomes" id="UP001396334">
    <property type="component" value="Unassembled WGS sequence"/>
</dbReference>
<evidence type="ECO:0000259" key="7">
    <source>
        <dbReference type="Pfam" id="PF00931"/>
    </source>
</evidence>
<sequence length="904" mass="103202">MGNCFSVQCSFDNILIRGWDSTVGQANYVCKVKEILPTLSGALDELKARRNDVQRKVDLDEQRRLRRLDEVQLWLSKADTMITEAEQLVADGPQEINSLCLYGCVSKNCLSTYKFGRKVDQRLQDIKDHMSKGVFNKVAEPHPAASMILRPEERTVALESTVDKVWSYIVDKGVGIIGIYGTGGVGKTTLLTQINNKFGTTPEGFDVVIWVLVSKDYDVGKIQDEIGENFGFLNESWKNKRVDQKAVNIYGVLHNKRFVLLLDDLWERVDLNRVGIPKPSQQNGSKLIFTTRSLEVCGEMEARKRIRVECLKPEEAQKLFQDKVGDETLNSHPDIPELAEQVVKECGGLPLALITIGRAMASKTTPGEWKYAVQKLKQSAFPKMENEVFPLLKFSYDYLDPTMKCCLLYCCLYPEDYRITRKRLVEYWFCEALLNEYDNFSEAQTHGENIISSLLSACVLESDGEYHVKMHDVIRDMCLWIACQLEDEAEIFFVRTGAQLANEPDFQAGECAERMSVMQNQIEVLRETLKCPNLRTLFLSKNKLKVISDGFFQFVPHLTVLNLSENKDLKALPEGISELVSLECLDLRGTGITELKSLTKLKMLDLSYMFQLRKIPPYLILSFSELQILRIWHLPSLDPAKEDNVLDGVGNEKLIEELKSLQHLNVLMIPPITSMIDLNRFLNLELFRCCAETLSLWYFWKSNVFNVLCLENMKHLERLDILSCEDMEIEMGKLHARVSSSTNCTSLFHTLREVLISSCYKLRDITWLILAPNLRSLELKHCGIMEEILREGKLGEVADVVRIPKDTPFSKLKRLHLESLPELKSIYWGTLPFPCLKSISIVDCPKLKKLPLNSDSTKGNHISIEGNPYWWAGLGWENETTRQAFLSSFQIRSGFSRTANRFTG</sequence>
<dbReference type="InterPro" id="IPR002182">
    <property type="entry name" value="NB-ARC"/>
</dbReference>
<evidence type="ECO:0000259" key="8">
    <source>
        <dbReference type="Pfam" id="PF23247"/>
    </source>
</evidence>
<dbReference type="Gene3D" id="3.40.50.300">
    <property type="entry name" value="P-loop containing nucleotide triphosphate hydrolases"/>
    <property type="match status" value="1"/>
</dbReference>
<feature type="domain" description="NB-ARC" evidence="7">
    <location>
        <begin position="159"/>
        <end position="329"/>
    </location>
</feature>
<keyword evidence="5" id="KW-0611">Plant defense</keyword>
<evidence type="ECO:0000256" key="4">
    <source>
        <dbReference type="ARBA" id="ARBA00022741"/>
    </source>
</evidence>
<dbReference type="Pfam" id="PF13855">
    <property type="entry name" value="LRR_8"/>
    <property type="match status" value="1"/>
</dbReference>
<dbReference type="Gene3D" id="3.80.10.10">
    <property type="entry name" value="Ribonuclease Inhibitor"/>
    <property type="match status" value="2"/>
</dbReference>
<evidence type="ECO:0000256" key="6">
    <source>
        <dbReference type="ARBA" id="ARBA00022840"/>
    </source>
</evidence>